<keyword evidence="2" id="KW-1185">Reference proteome</keyword>
<name>A0A9N8ZTD5_9GLOM</name>
<comment type="caution">
    <text evidence="1">The sequence shown here is derived from an EMBL/GenBank/DDBJ whole genome shotgun (WGS) entry which is preliminary data.</text>
</comment>
<sequence length="219" mass="25511">MYSNVASALTSTCKSSTASIEIEQMEIKPIKVKLIKIELTEVKLMNIESAELKLTKIESIDIKLVELELTKIESANVLVEIDEKTKIRLAITKLNRMLKKDNNQIDKGVRVYLQALLQYLQLRYYYGTKLDKMIKDNYDKFTKVLSLIDNKRISIKFSMNPKVLKKYVENKKLEPVFIKYDNKDLTKLVEKNIPLKKKQHCVITYNETTLVTNNDEKTE</sequence>
<reference evidence="1" key="1">
    <citation type="submission" date="2021-06" db="EMBL/GenBank/DDBJ databases">
        <authorList>
            <person name="Kallberg Y."/>
            <person name="Tangrot J."/>
            <person name="Rosling A."/>
        </authorList>
    </citation>
    <scope>NUCLEOTIDE SEQUENCE</scope>
    <source>
        <strain evidence="1">FL966</strain>
    </source>
</reference>
<dbReference type="EMBL" id="CAJVQA010001196">
    <property type="protein sequence ID" value="CAG8506212.1"/>
    <property type="molecule type" value="Genomic_DNA"/>
</dbReference>
<dbReference type="AlphaFoldDB" id="A0A9N8ZTD5"/>
<protein>
    <submittedName>
        <fullName evidence="1">21866_t:CDS:1</fullName>
    </submittedName>
</protein>
<evidence type="ECO:0000313" key="2">
    <source>
        <dbReference type="Proteomes" id="UP000789759"/>
    </source>
</evidence>
<gene>
    <name evidence="1" type="ORF">CPELLU_LOCUS2694</name>
</gene>
<proteinExistence type="predicted"/>
<organism evidence="1 2">
    <name type="scientific">Cetraspora pellucida</name>
    <dbReference type="NCBI Taxonomy" id="1433469"/>
    <lineage>
        <taxon>Eukaryota</taxon>
        <taxon>Fungi</taxon>
        <taxon>Fungi incertae sedis</taxon>
        <taxon>Mucoromycota</taxon>
        <taxon>Glomeromycotina</taxon>
        <taxon>Glomeromycetes</taxon>
        <taxon>Diversisporales</taxon>
        <taxon>Gigasporaceae</taxon>
        <taxon>Cetraspora</taxon>
    </lineage>
</organism>
<accession>A0A9N8ZTD5</accession>
<dbReference type="Proteomes" id="UP000789759">
    <property type="component" value="Unassembled WGS sequence"/>
</dbReference>
<evidence type="ECO:0000313" key="1">
    <source>
        <dbReference type="EMBL" id="CAG8506212.1"/>
    </source>
</evidence>
<dbReference type="OrthoDB" id="2437321at2759"/>